<dbReference type="GO" id="GO:0005886">
    <property type="term" value="C:plasma membrane"/>
    <property type="evidence" value="ECO:0007669"/>
    <property type="project" value="UniProtKB-SubCell"/>
</dbReference>
<reference evidence="11 12" key="1">
    <citation type="journal article" date="2019" name="Environ. Microbiol.">
        <title>An active ?-lactamase is a part of an orchestrated cell wall stress resistance network of Bacillus subtilis and related rhizosphere species.</title>
        <authorList>
            <person name="Bucher T."/>
            <person name="Keren-Paz A."/>
            <person name="Hausser J."/>
            <person name="Olender T."/>
            <person name="Cytryn E."/>
            <person name="Kolodkin-Gal I."/>
        </authorList>
    </citation>
    <scope>NUCLEOTIDE SEQUENCE [LARGE SCALE GENOMIC DNA]</scope>
    <source>
        <strain evidence="11 12">I5</strain>
    </source>
</reference>
<sequence length="200" mass="22684">SHEIRTPLTGIKGWSETLKTVDHLTEEEIKQGMGIISGETDRLIHLVEELLDFSRLQSNHFNLYKQKVQICDILEETIWQLTPNAEEKQIQFINMIERIELMGDRNRLKQIFLNIVQNAIKYSHEKGTIHIEATNNEGQAVIKVKDEGIGIAKEHLPYIEQSFYQINNHATGAGLGLAIVKKMVELHGGTLSFISKEGIG</sequence>
<keyword evidence="6" id="KW-0547">Nucleotide-binding</keyword>
<comment type="subcellular location">
    <subcellularLocation>
        <location evidence="2">Cell membrane</location>
        <topology evidence="2">Multi-pass membrane protein</topology>
    </subcellularLocation>
</comment>
<evidence type="ECO:0000256" key="2">
    <source>
        <dbReference type="ARBA" id="ARBA00004651"/>
    </source>
</evidence>
<evidence type="ECO:0000256" key="6">
    <source>
        <dbReference type="ARBA" id="ARBA00022741"/>
    </source>
</evidence>
<gene>
    <name evidence="11" type="ORF">FC699_28550</name>
</gene>
<feature type="domain" description="Histidine kinase" evidence="10">
    <location>
        <begin position="1"/>
        <end position="200"/>
    </location>
</feature>
<dbReference type="PROSITE" id="PS50109">
    <property type="entry name" value="HIS_KIN"/>
    <property type="match status" value="1"/>
</dbReference>
<keyword evidence="4" id="KW-0597">Phosphoprotein</keyword>
<organism evidence="11 12">
    <name type="scientific">Bacillus wiedmannii</name>
    <dbReference type="NCBI Taxonomy" id="1890302"/>
    <lineage>
        <taxon>Bacteria</taxon>
        <taxon>Bacillati</taxon>
        <taxon>Bacillota</taxon>
        <taxon>Bacilli</taxon>
        <taxon>Bacillales</taxon>
        <taxon>Bacillaceae</taxon>
        <taxon>Bacillus</taxon>
        <taxon>Bacillus cereus group</taxon>
    </lineage>
</organism>
<dbReference type="InterPro" id="IPR005467">
    <property type="entry name" value="His_kinase_dom"/>
</dbReference>
<dbReference type="SUPFAM" id="SSF55874">
    <property type="entry name" value="ATPase domain of HSP90 chaperone/DNA topoisomerase II/histidine kinase"/>
    <property type="match status" value="1"/>
</dbReference>
<dbReference type="SMART" id="SM00387">
    <property type="entry name" value="HATPase_c"/>
    <property type="match status" value="1"/>
</dbReference>
<dbReference type="PANTHER" id="PTHR43547:SF2">
    <property type="entry name" value="HYBRID SIGNAL TRANSDUCTION HISTIDINE KINASE C"/>
    <property type="match status" value="1"/>
</dbReference>
<dbReference type="GO" id="GO:0005524">
    <property type="term" value="F:ATP binding"/>
    <property type="evidence" value="ECO:0007669"/>
    <property type="project" value="UniProtKB-KW"/>
</dbReference>
<dbReference type="InterPro" id="IPR036890">
    <property type="entry name" value="HATPase_C_sf"/>
</dbReference>
<keyword evidence="5" id="KW-0808">Transferase</keyword>
<evidence type="ECO:0000256" key="8">
    <source>
        <dbReference type="ARBA" id="ARBA00022840"/>
    </source>
</evidence>
<dbReference type="Gene3D" id="3.30.565.10">
    <property type="entry name" value="Histidine kinase-like ATPase, C-terminal domain"/>
    <property type="match status" value="1"/>
</dbReference>
<evidence type="ECO:0000256" key="9">
    <source>
        <dbReference type="ARBA" id="ARBA00023012"/>
    </source>
</evidence>
<dbReference type="Proteomes" id="UP000305222">
    <property type="component" value="Unassembled WGS sequence"/>
</dbReference>
<evidence type="ECO:0000256" key="7">
    <source>
        <dbReference type="ARBA" id="ARBA00022777"/>
    </source>
</evidence>
<dbReference type="EC" id="2.7.13.3" evidence="3"/>
<accession>A0A4U3AIX8</accession>
<dbReference type="EMBL" id="SZON01002264">
    <property type="protein sequence ID" value="TKI88145.1"/>
    <property type="molecule type" value="Genomic_DNA"/>
</dbReference>
<evidence type="ECO:0000256" key="1">
    <source>
        <dbReference type="ARBA" id="ARBA00000085"/>
    </source>
</evidence>
<comment type="catalytic activity">
    <reaction evidence="1">
        <text>ATP + protein L-histidine = ADP + protein N-phospho-L-histidine.</text>
        <dbReference type="EC" id="2.7.13.3"/>
    </reaction>
</comment>
<dbReference type="AlphaFoldDB" id="A0A4U3AIX8"/>
<dbReference type="InterPro" id="IPR003661">
    <property type="entry name" value="HisK_dim/P_dom"/>
</dbReference>
<keyword evidence="9" id="KW-0902">Two-component regulatory system</keyword>
<feature type="non-terminal residue" evidence="11">
    <location>
        <position position="200"/>
    </location>
</feature>
<keyword evidence="8" id="KW-0067">ATP-binding</keyword>
<evidence type="ECO:0000256" key="3">
    <source>
        <dbReference type="ARBA" id="ARBA00012438"/>
    </source>
</evidence>
<name>A0A4U3AIX8_9BACI</name>
<dbReference type="PANTHER" id="PTHR43547">
    <property type="entry name" value="TWO-COMPONENT HISTIDINE KINASE"/>
    <property type="match status" value="1"/>
</dbReference>
<dbReference type="Pfam" id="PF02518">
    <property type="entry name" value="HATPase_c"/>
    <property type="match status" value="1"/>
</dbReference>
<proteinExistence type="predicted"/>
<dbReference type="Gene3D" id="1.10.287.130">
    <property type="match status" value="1"/>
</dbReference>
<evidence type="ECO:0000259" key="10">
    <source>
        <dbReference type="PROSITE" id="PS50109"/>
    </source>
</evidence>
<dbReference type="Pfam" id="PF00512">
    <property type="entry name" value="HisKA"/>
    <property type="match status" value="1"/>
</dbReference>
<dbReference type="PRINTS" id="PR00344">
    <property type="entry name" value="BCTRLSENSOR"/>
</dbReference>
<dbReference type="CDD" id="cd00082">
    <property type="entry name" value="HisKA"/>
    <property type="match status" value="1"/>
</dbReference>
<protein>
    <recommendedName>
        <fullName evidence="3">histidine kinase</fullName>
        <ecNumber evidence="3">2.7.13.3</ecNumber>
    </recommendedName>
</protein>
<dbReference type="InterPro" id="IPR003594">
    <property type="entry name" value="HATPase_dom"/>
</dbReference>
<dbReference type="SMART" id="SM00388">
    <property type="entry name" value="HisKA"/>
    <property type="match status" value="1"/>
</dbReference>
<feature type="non-terminal residue" evidence="11">
    <location>
        <position position="1"/>
    </location>
</feature>
<evidence type="ECO:0000256" key="4">
    <source>
        <dbReference type="ARBA" id="ARBA00022553"/>
    </source>
</evidence>
<keyword evidence="7 11" id="KW-0418">Kinase</keyword>
<dbReference type="SUPFAM" id="SSF47384">
    <property type="entry name" value="Homodimeric domain of signal transducing histidine kinase"/>
    <property type="match status" value="1"/>
</dbReference>
<dbReference type="InterPro" id="IPR004358">
    <property type="entry name" value="Sig_transdc_His_kin-like_C"/>
</dbReference>
<dbReference type="GO" id="GO:0000155">
    <property type="term" value="F:phosphorelay sensor kinase activity"/>
    <property type="evidence" value="ECO:0007669"/>
    <property type="project" value="InterPro"/>
</dbReference>
<evidence type="ECO:0000313" key="11">
    <source>
        <dbReference type="EMBL" id="TKI88145.1"/>
    </source>
</evidence>
<comment type="caution">
    <text evidence="11">The sequence shown here is derived from an EMBL/GenBank/DDBJ whole genome shotgun (WGS) entry which is preliminary data.</text>
</comment>
<evidence type="ECO:0000313" key="12">
    <source>
        <dbReference type="Proteomes" id="UP000305222"/>
    </source>
</evidence>
<dbReference type="FunFam" id="3.30.565.10:FF:000006">
    <property type="entry name" value="Sensor histidine kinase WalK"/>
    <property type="match status" value="1"/>
</dbReference>
<dbReference type="CDD" id="cd00075">
    <property type="entry name" value="HATPase"/>
    <property type="match status" value="1"/>
</dbReference>
<evidence type="ECO:0000256" key="5">
    <source>
        <dbReference type="ARBA" id="ARBA00022679"/>
    </source>
</evidence>
<dbReference type="InterPro" id="IPR036097">
    <property type="entry name" value="HisK_dim/P_sf"/>
</dbReference>